<reference evidence="2" key="3">
    <citation type="submission" date="2025-09" db="UniProtKB">
        <authorList>
            <consortium name="Ensembl"/>
        </authorList>
    </citation>
    <scope>IDENTIFICATION</scope>
</reference>
<protein>
    <recommendedName>
        <fullName evidence="4">RRN3 homolog, RNA polymerase I transcription factor</fullName>
    </recommendedName>
</protein>
<dbReference type="GO" id="GO:0005634">
    <property type="term" value="C:nucleus"/>
    <property type="evidence" value="ECO:0007669"/>
    <property type="project" value="TreeGrafter"/>
</dbReference>
<gene>
    <name evidence="2" type="primary">rrn3</name>
</gene>
<evidence type="ECO:0000313" key="3">
    <source>
        <dbReference type="Proteomes" id="UP000472271"/>
    </source>
</evidence>
<sequence length="557" mass="63079">MDIDGGRDFLLTPPMKTVRFGELNKDYDLLHTENPPLLIKGLCVTQLNKDHEQLIYTVLRLPWVGRSQAVVDEYIAFLSNLVSAQTFYLCSCLKMVVSHFIPSMFSSLLPVCNPCLTSRFLMPILQENFPFVQKSSRVLECYVHNLLRVTMYIPSIRRDVLEIIISKMLKLDVSASRSDIEEAEESTVHKQQEEEGLFDMDEDVSGDQPSRTGMTHPMAERLDSLMVVLLAYIRDVCHDNGSLHIDRTKELYKDLLSVFDKVILPTHASCHVQYMLFYLCSFRLALAEAFLDHLWKILLNPSQAAVLRQAAAGYLGSFLARAKFIPVLTVRACLDLLISWIHSYIDSQDSSDKQTFCDISLHGPFYSACQAVFYTLIFRHRAMLDGNMKKGLEYLQSLNLERVVMCQLNPLKVCLPTVTNMFAAITRKYQVVFCYNVIERNNRLVLPVVRRSAGGDTVSANTNPLDSFFPFDPYLLKRSGVLIEPLYQVWEDLADTEFVASKSGQQASRDDEDDFLCGVTPNTEGIMGMTPGSYDSSLRSPSSVGSPPFVSFTHRVE</sequence>
<dbReference type="Pfam" id="PF05327">
    <property type="entry name" value="RRN3"/>
    <property type="match status" value="1"/>
</dbReference>
<evidence type="ECO:0008006" key="4">
    <source>
        <dbReference type="Google" id="ProtNLM"/>
    </source>
</evidence>
<reference evidence="2" key="2">
    <citation type="submission" date="2025-08" db="UniProtKB">
        <authorList>
            <consortium name="Ensembl"/>
        </authorList>
    </citation>
    <scope>IDENTIFICATION</scope>
</reference>
<dbReference type="Ensembl" id="ENSSORT00005011370.1">
    <property type="protein sequence ID" value="ENSSORP00005010996.1"/>
    <property type="gene ID" value="ENSSORG00005005945.1"/>
</dbReference>
<organism evidence="2 3">
    <name type="scientific">Sphaeramia orbicularis</name>
    <name type="common">orbiculate cardinalfish</name>
    <dbReference type="NCBI Taxonomy" id="375764"/>
    <lineage>
        <taxon>Eukaryota</taxon>
        <taxon>Metazoa</taxon>
        <taxon>Chordata</taxon>
        <taxon>Craniata</taxon>
        <taxon>Vertebrata</taxon>
        <taxon>Euteleostomi</taxon>
        <taxon>Actinopterygii</taxon>
        <taxon>Neopterygii</taxon>
        <taxon>Teleostei</taxon>
        <taxon>Neoteleostei</taxon>
        <taxon>Acanthomorphata</taxon>
        <taxon>Gobiaria</taxon>
        <taxon>Kurtiformes</taxon>
        <taxon>Apogonoidei</taxon>
        <taxon>Apogonidae</taxon>
        <taxon>Apogoninae</taxon>
        <taxon>Sphaeramia</taxon>
    </lineage>
</organism>
<dbReference type="PANTHER" id="PTHR12790:SF0">
    <property type="entry name" value="RNA POLYMERASE I-SPECIFIC TRANSCRIPTION INITIATION FACTOR RRN3-RELATED"/>
    <property type="match status" value="1"/>
</dbReference>
<evidence type="ECO:0000256" key="1">
    <source>
        <dbReference type="ARBA" id="ARBA00010098"/>
    </source>
</evidence>
<dbReference type="InterPro" id="IPR007991">
    <property type="entry name" value="RNA_pol_I_trans_ini_fac_RRN3"/>
</dbReference>
<dbReference type="AlphaFoldDB" id="A0A672Z1F4"/>
<dbReference type="GO" id="GO:0001181">
    <property type="term" value="F:RNA polymerase I general transcription initiation factor activity"/>
    <property type="evidence" value="ECO:0007669"/>
    <property type="project" value="InterPro"/>
</dbReference>
<dbReference type="GO" id="GO:0001042">
    <property type="term" value="F:RNA polymerase I core binding"/>
    <property type="evidence" value="ECO:0007669"/>
    <property type="project" value="TreeGrafter"/>
</dbReference>
<dbReference type="Proteomes" id="UP000472271">
    <property type="component" value="Chromosome 8"/>
</dbReference>
<name>A0A672Z1F4_9TELE</name>
<reference evidence="2" key="1">
    <citation type="submission" date="2019-06" db="EMBL/GenBank/DDBJ databases">
        <authorList>
            <consortium name="Wellcome Sanger Institute Data Sharing"/>
        </authorList>
    </citation>
    <scope>NUCLEOTIDE SEQUENCE [LARGE SCALE GENOMIC DNA]</scope>
</reference>
<comment type="similarity">
    <text evidence="1">Belongs to the RRN3 family.</text>
</comment>
<proteinExistence type="inferred from homology"/>
<evidence type="ECO:0000313" key="2">
    <source>
        <dbReference type="Ensembl" id="ENSSORP00005010996.1"/>
    </source>
</evidence>
<keyword evidence="3" id="KW-1185">Reference proteome</keyword>
<dbReference type="PANTHER" id="PTHR12790">
    <property type="entry name" value="TRANSCRIPTION INITIATION FACTOR IA RRN3"/>
    <property type="match status" value="1"/>
</dbReference>
<dbReference type="GO" id="GO:0006361">
    <property type="term" value="P:transcription initiation at RNA polymerase I promoter"/>
    <property type="evidence" value="ECO:0007669"/>
    <property type="project" value="InterPro"/>
</dbReference>
<accession>A0A672Z1F4</accession>